<dbReference type="AlphaFoldDB" id="A0A1W6CZ12"/>
<name>A0A1W6CZ12_9RHOB</name>
<organism evidence="2 3">
    <name type="scientific">Paracoccus contaminans</name>
    <dbReference type="NCBI Taxonomy" id="1945662"/>
    <lineage>
        <taxon>Bacteria</taxon>
        <taxon>Pseudomonadati</taxon>
        <taxon>Pseudomonadota</taxon>
        <taxon>Alphaproteobacteria</taxon>
        <taxon>Rhodobacterales</taxon>
        <taxon>Paracoccaceae</taxon>
        <taxon>Paracoccus</taxon>
    </lineage>
</organism>
<sequence length="122" mass="13665">MAEALGISKMTARRAAEFLVNNGVVVRFKMGTGAFIYAMNPEEVWKSADKNKKYAAFHTQSLVLRRDTEALETQVRMLGMRDTKKPTATKQKTTRRGKKTPVKKSEADPISDLIAELAEAFE</sequence>
<reference evidence="2 3" key="1">
    <citation type="submission" date="2017-03" db="EMBL/GenBank/DDBJ databases">
        <title>Genome sequence of Paracoccus contaminans isolated from a water microcosm.</title>
        <authorList>
            <person name="Aurass P."/>
            <person name="Karste S."/>
            <person name="Trost E."/>
            <person name="Glaeser S.P."/>
            <person name="Kaempfer P."/>
            <person name="Flieger A."/>
        </authorList>
    </citation>
    <scope>NUCLEOTIDE SEQUENCE [LARGE SCALE GENOMIC DNA]</scope>
    <source>
        <strain evidence="3">RKI 16-01929T\LMG 29738T\CCM 8701T\CIP 111112T</strain>
    </source>
</reference>
<gene>
    <name evidence="2" type="ORF">B0A89_11080</name>
</gene>
<feature type="region of interest" description="Disordered" evidence="1">
    <location>
        <begin position="79"/>
        <end position="107"/>
    </location>
</feature>
<dbReference type="Proteomes" id="UP000193017">
    <property type="component" value="Chromosome"/>
</dbReference>
<accession>A0A1W6CZ12</accession>
<proteinExistence type="predicted"/>
<evidence type="ECO:0000313" key="3">
    <source>
        <dbReference type="Proteomes" id="UP000193017"/>
    </source>
</evidence>
<evidence type="ECO:0000256" key="1">
    <source>
        <dbReference type="SAM" id="MobiDB-lite"/>
    </source>
</evidence>
<dbReference type="KEGG" id="pcon:B0A89_11080"/>
<dbReference type="EMBL" id="CP020612">
    <property type="protein sequence ID" value="ARJ70094.1"/>
    <property type="molecule type" value="Genomic_DNA"/>
</dbReference>
<keyword evidence="3" id="KW-1185">Reference proteome</keyword>
<evidence type="ECO:0000313" key="2">
    <source>
        <dbReference type="EMBL" id="ARJ70094.1"/>
    </source>
</evidence>
<feature type="compositionally biased region" description="Basic residues" evidence="1">
    <location>
        <begin position="92"/>
        <end position="102"/>
    </location>
</feature>
<protein>
    <submittedName>
        <fullName evidence="2">Uncharacterized protein</fullName>
    </submittedName>
</protein>